<keyword evidence="5" id="KW-0472">Membrane</keyword>
<dbReference type="PRINTS" id="PR00081">
    <property type="entry name" value="GDHRDH"/>
</dbReference>
<sequence>MQKELVSGALAILLAHYIYKQKSSQERTRKLKPKDERVVIIGCSSGIGKDCALKYASRGAKLVLFARREELLKQVAKECEEGGSPHVEYIAGDVTKESDLKKLADLTQDKLQGVDTVIYCAGMISVRPFLESCGISVKPGNVVEIQQEKNEAVNSALSHITTLNYFAAVWSAKLFLPLLIASSVAPNYIVISSMAGKVGAPTRALYAGSKHAIHGFFDSIRVELKPLNVHIGLICPGTVDTDLRHSAVDKSLGDGTIAGSKTNKLSPNQVAERIILASDNREREVYIPSWFGYVAIWAKLIASPIVDWAAAKNQQETTTIYSTSFSNMTTTIIIDENSRTAIAIPTATVTISTTLNASMTLGVNGSSTSLQFFSPSPTSFVFTHFPAFPIHTGSSSSIISSARPSQSAPFPDDTIGKYGRLHISKASHLVPLLFYKIMTSCLIFLLLII</sequence>
<gene>
    <name evidence="6" type="ORF">INT47_008809</name>
</gene>
<dbReference type="PANTHER" id="PTHR44196:SF1">
    <property type="entry name" value="DEHYDROGENASE_REDUCTASE SDR FAMILY MEMBER 7B"/>
    <property type="match status" value="1"/>
</dbReference>
<keyword evidence="3" id="KW-0560">Oxidoreductase</keyword>
<dbReference type="InterPro" id="IPR002347">
    <property type="entry name" value="SDR_fam"/>
</dbReference>
<dbReference type="Gene3D" id="3.40.50.720">
    <property type="entry name" value="NAD(P)-binding Rossmann-like Domain"/>
    <property type="match status" value="1"/>
</dbReference>
<dbReference type="Pfam" id="PF00106">
    <property type="entry name" value="adh_short"/>
    <property type="match status" value="1"/>
</dbReference>
<reference evidence="6" key="1">
    <citation type="submission" date="2020-12" db="EMBL/GenBank/DDBJ databases">
        <title>Metabolic potential, ecology and presence of endohyphal bacteria is reflected in genomic diversity of Mucoromycotina.</title>
        <authorList>
            <person name="Muszewska A."/>
            <person name="Okrasinska A."/>
            <person name="Steczkiewicz K."/>
            <person name="Drgas O."/>
            <person name="Orlowska M."/>
            <person name="Perlinska-Lenart U."/>
            <person name="Aleksandrzak-Piekarczyk T."/>
            <person name="Szatraj K."/>
            <person name="Zielenkiewicz U."/>
            <person name="Pilsyk S."/>
            <person name="Malc E."/>
            <person name="Mieczkowski P."/>
            <person name="Kruszewska J.S."/>
            <person name="Biernat P."/>
            <person name="Pawlowska J."/>
        </authorList>
    </citation>
    <scope>NUCLEOTIDE SEQUENCE</scope>
    <source>
        <strain evidence="6">WA0000017839</strain>
    </source>
</reference>
<organism evidence="6 7">
    <name type="scientific">Mucor saturninus</name>
    <dbReference type="NCBI Taxonomy" id="64648"/>
    <lineage>
        <taxon>Eukaryota</taxon>
        <taxon>Fungi</taxon>
        <taxon>Fungi incertae sedis</taxon>
        <taxon>Mucoromycota</taxon>
        <taxon>Mucoromycotina</taxon>
        <taxon>Mucoromycetes</taxon>
        <taxon>Mucorales</taxon>
        <taxon>Mucorineae</taxon>
        <taxon>Mucoraceae</taxon>
        <taxon>Mucor</taxon>
    </lineage>
</organism>
<keyword evidence="2" id="KW-0521">NADP</keyword>
<comment type="function">
    <text evidence="4">Putative oxidoreductase.</text>
</comment>
<dbReference type="GO" id="GO:0016020">
    <property type="term" value="C:membrane"/>
    <property type="evidence" value="ECO:0007669"/>
    <property type="project" value="TreeGrafter"/>
</dbReference>
<evidence type="ECO:0000256" key="2">
    <source>
        <dbReference type="ARBA" id="ARBA00022857"/>
    </source>
</evidence>
<dbReference type="GO" id="GO:0016491">
    <property type="term" value="F:oxidoreductase activity"/>
    <property type="evidence" value="ECO:0007669"/>
    <property type="project" value="UniProtKB-KW"/>
</dbReference>
<feature type="transmembrane region" description="Helical" evidence="5">
    <location>
        <begin position="429"/>
        <end position="448"/>
    </location>
</feature>
<comment type="similarity">
    <text evidence="1">Belongs to the short-chain dehydrogenases/reductases (SDR) family.</text>
</comment>
<dbReference type="EMBL" id="JAEPRD010000008">
    <property type="protein sequence ID" value="KAG2211712.1"/>
    <property type="molecule type" value="Genomic_DNA"/>
</dbReference>
<evidence type="ECO:0000313" key="6">
    <source>
        <dbReference type="EMBL" id="KAG2211712.1"/>
    </source>
</evidence>
<evidence type="ECO:0000256" key="3">
    <source>
        <dbReference type="ARBA" id="ARBA00023002"/>
    </source>
</evidence>
<evidence type="ECO:0000256" key="1">
    <source>
        <dbReference type="ARBA" id="ARBA00006484"/>
    </source>
</evidence>
<protein>
    <recommendedName>
        <fullName evidence="8">NAD(P)-binding protein</fullName>
    </recommendedName>
</protein>
<dbReference type="Proteomes" id="UP000603453">
    <property type="component" value="Unassembled WGS sequence"/>
</dbReference>
<evidence type="ECO:0000313" key="7">
    <source>
        <dbReference type="Proteomes" id="UP000603453"/>
    </source>
</evidence>
<evidence type="ECO:0008006" key="8">
    <source>
        <dbReference type="Google" id="ProtNLM"/>
    </source>
</evidence>
<keyword evidence="5" id="KW-0812">Transmembrane</keyword>
<keyword evidence="7" id="KW-1185">Reference proteome</keyword>
<dbReference type="AlphaFoldDB" id="A0A8H7RIM0"/>
<evidence type="ECO:0000256" key="5">
    <source>
        <dbReference type="SAM" id="Phobius"/>
    </source>
</evidence>
<dbReference type="PANTHER" id="PTHR44196">
    <property type="entry name" value="DEHYDROGENASE/REDUCTASE SDR FAMILY MEMBER 7B"/>
    <property type="match status" value="1"/>
</dbReference>
<proteinExistence type="inferred from homology"/>
<comment type="caution">
    <text evidence="6">The sequence shown here is derived from an EMBL/GenBank/DDBJ whole genome shotgun (WGS) entry which is preliminary data.</text>
</comment>
<dbReference type="PROSITE" id="PS00061">
    <property type="entry name" value="ADH_SHORT"/>
    <property type="match status" value="1"/>
</dbReference>
<dbReference type="OrthoDB" id="1933717at2759"/>
<keyword evidence="5" id="KW-1133">Transmembrane helix</keyword>
<accession>A0A8H7RIM0</accession>
<name>A0A8H7RIM0_9FUNG</name>
<evidence type="ECO:0000256" key="4">
    <source>
        <dbReference type="ARBA" id="ARBA00037096"/>
    </source>
</evidence>
<dbReference type="SUPFAM" id="SSF51735">
    <property type="entry name" value="NAD(P)-binding Rossmann-fold domains"/>
    <property type="match status" value="1"/>
</dbReference>
<dbReference type="InterPro" id="IPR036291">
    <property type="entry name" value="NAD(P)-bd_dom_sf"/>
</dbReference>
<dbReference type="InterPro" id="IPR020904">
    <property type="entry name" value="Sc_DH/Rdtase_CS"/>
</dbReference>